<dbReference type="Gene3D" id="2.60.200.60">
    <property type="match status" value="2"/>
</dbReference>
<dbReference type="EMBL" id="JBHULX010000021">
    <property type="protein sequence ID" value="MFD2591568.1"/>
    <property type="molecule type" value="Genomic_DNA"/>
</dbReference>
<protein>
    <submittedName>
        <fullName evidence="1">PAAR domain-containing protein</fullName>
    </submittedName>
</protein>
<accession>A0ABW5N8H2</accession>
<dbReference type="Pfam" id="PF05488">
    <property type="entry name" value="PAAR_motif"/>
    <property type="match status" value="1"/>
</dbReference>
<comment type="caution">
    <text evidence="1">The sequence shown here is derived from an EMBL/GenBank/DDBJ whole genome shotgun (WGS) entry which is preliminary data.</text>
</comment>
<evidence type="ECO:0000313" key="2">
    <source>
        <dbReference type="Proteomes" id="UP001597459"/>
    </source>
</evidence>
<gene>
    <name evidence="1" type="ORF">ACFSTE_12090</name>
</gene>
<dbReference type="Proteomes" id="UP001597459">
    <property type="component" value="Unassembled WGS sequence"/>
</dbReference>
<dbReference type="CDD" id="cd14738">
    <property type="entry name" value="PAAR_2"/>
    <property type="match status" value="1"/>
</dbReference>
<evidence type="ECO:0000313" key="1">
    <source>
        <dbReference type="EMBL" id="MFD2591568.1"/>
    </source>
</evidence>
<name>A0ABW5N8H2_9FLAO</name>
<sequence length="234" mass="25243">MPGPVATQGSMHTCPMYSGTTPHVGGPIMQGEPNILVNNKPAATIGSMCACAGPPDTVAQGAPNVFFNGKPAACLGDMTAHGGVISSGEPNVLISSGSATPSVTMPKNKIPFPKISIMNRLLGNAKEAEENQKKLQEEKEEGDPRIYNLQWVKEREVIRKSKVLKEATLRAYVYNIPDGDTVTFTIKKPVSRINDNETASADEELITLSGTVQDKKVEVVWEFEDPTEEETSEE</sequence>
<keyword evidence="2" id="KW-1185">Reference proteome</keyword>
<reference evidence="2" key="1">
    <citation type="journal article" date="2019" name="Int. J. Syst. Evol. Microbiol.">
        <title>The Global Catalogue of Microorganisms (GCM) 10K type strain sequencing project: providing services to taxonomists for standard genome sequencing and annotation.</title>
        <authorList>
            <consortium name="The Broad Institute Genomics Platform"/>
            <consortium name="The Broad Institute Genome Sequencing Center for Infectious Disease"/>
            <person name="Wu L."/>
            <person name="Ma J."/>
        </authorList>
    </citation>
    <scope>NUCLEOTIDE SEQUENCE [LARGE SCALE GENOMIC DNA]</scope>
    <source>
        <strain evidence="2">KCTC 42423</strain>
    </source>
</reference>
<organism evidence="1 2">
    <name type="scientific">Aquimarina hainanensis</name>
    <dbReference type="NCBI Taxonomy" id="1578017"/>
    <lineage>
        <taxon>Bacteria</taxon>
        <taxon>Pseudomonadati</taxon>
        <taxon>Bacteroidota</taxon>
        <taxon>Flavobacteriia</taxon>
        <taxon>Flavobacteriales</taxon>
        <taxon>Flavobacteriaceae</taxon>
        <taxon>Aquimarina</taxon>
    </lineage>
</organism>
<dbReference type="RefSeq" id="WP_176028732.1">
    <property type="nucleotide sequence ID" value="NZ_JBHSJV010000001.1"/>
</dbReference>
<proteinExistence type="predicted"/>
<dbReference type="InterPro" id="IPR008727">
    <property type="entry name" value="PAAR_motif"/>
</dbReference>